<evidence type="ECO:0000313" key="4">
    <source>
        <dbReference type="Proteomes" id="UP001526426"/>
    </source>
</evidence>
<dbReference type="CDD" id="cd00293">
    <property type="entry name" value="USP-like"/>
    <property type="match status" value="2"/>
</dbReference>
<feature type="domain" description="UspA" evidence="2">
    <location>
        <begin position="166"/>
        <end position="287"/>
    </location>
</feature>
<evidence type="ECO:0000259" key="2">
    <source>
        <dbReference type="Pfam" id="PF00582"/>
    </source>
</evidence>
<dbReference type="SUPFAM" id="SSF52402">
    <property type="entry name" value="Adenine nucleotide alpha hydrolases-like"/>
    <property type="match status" value="2"/>
</dbReference>
<protein>
    <submittedName>
        <fullName evidence="3">Universal stress protein</fullName>
    </submittedName>
</protein>
<evidence type="ECO:0000313" key="3">
    <source>
        <dbReference type="EMBL" id="MCW6036105.1"/>
    </source>
</evidence>
<dbReference type="InterPro" id="IPR051688">
    <property type="entry name" value="USP_A"/>
</dbReference>
<proteinExistence type="inferred from homology"/>
<keyword evidence="4" id="KW-1185">Reference proteome</keyword>
<dbReference type="Pfam" id="PF00582">
    <property type="entry name" value="Usp"/>
    <property type="match status" value="2"/>
</dbReference>
<evidence type="ECO:0000256" key="1">
    <source>
        <dbReference type="ARBA" id="ARBA00008791"/>
    </source>
</evidence>
<dbReference type="Proteomes" id="UP001526426">
    <property type="component" value="Unassembled WGS sequence"/>
</dbReference>
<comment type="caution">
    <text evidence="3">The sequence shown here is derived from an EMBL/GenBank/DDBJ whole genome shotgun (WGS) entry which is preliminary data.</text>
</comment>
<comment type="similarity">
    <text evidence="1">Belongs to the universal stress protein A family.</text>
</comment>
<dbReference type="InterPro" id="IPR006016">
    <property type="entry name" value="UspA"/>
</dbReference>
<dbReference type="RefSeq" id="WP_265263842.1">
    <property type="nucleotide sequence ID" value="NZ_JAIHOM010000028.1"/>
</dbReference>
<name>A0ABT3L3R3_9CYAN</name>
<dbReference type="InterPro" id="IPR006015">
    <property type="entry name" value="Universal_stress_UspA"/>
</dbReference>
<gene>
    <name evidence="3" type="ORF">K4A83_07445</name>
</gene>
<feature type="domain" description="UspA" evidence="2">
    <location>
        <begin position="1"/>
        <end position="158"/>
    </location>
</feature>
<dbReference type="PRINTS" id="PR01438">
    <property type="entry name" value="UNVRSLSTRESS"/>
</dbReference>
<sequence length="287" mass="31707">MKRILICTDGSIFAQSSYQYGAWFARRLGATVKVLYVTDARSRAAVKARNFSGSIGVDASEQLLNKLVSLEYEKAKLDHQQAKLILQDAQAVLMGHGVEEVQSIHETGFLLDCLEQFEPQVDLMVLGKRGQTADFASSHLGANVERIVRSSRHPCLITSRDFQTIERVLLSYDGSSSGQNVLNFLLKSPLFQGLELHIVTVGKGEEDKTAHARLDEAGERARQGGFDPICSLRIGNPETAIAEYVQAQSINLLLMGAYGHSRIRHLIIGSTTVQILRRSTIPVLVFR</sequence>
<accession>A0ABT3L3R3</accession>
<organism evidence="3 4">
    <name type="scientific">Spirulina subsalsa FACHB-351</name>
    <dbReference type="NCBI Taxonomy" id="234711"/>
    <lineage>
        <taxon>Bacteria</taxon>
        <taxon>Bacillati</taxon>
        <taxon>Cyanobacteriota</taxon>
        <taxon>Cyanophyceae</taxon>
        <taxon>Spirulinales</taxon>
        <taxon>Spirulinaceae</taxon>
        <taxon>Spirulina</taxon>
    </lineage>
</organism>
<dbReference type="PANTHER" id="PTHR43010:SF1">
    <property type="entry name" value="USPA DOMAIN-CONTAINING PROTEIN"/>
    <property type="match status" value="1"/>
</dbReference>
<reference evidence="3 4" key="1">
    <citation type="submission" date="2021-08" db="EMBL/GenBank/DDBJ databases">
        <title>Draft genome sequence of Spirulina subsalsa with high tolerance to salinity and hype-accumulation of phycocyanin.</title>
        <authorList>
            <person name="Pei H."/>
            <person name="Jiang L."/>
        </authorList>
    </citation>
    <scope>NUCLEOTIDE SEQUENCE [LARGE SCALE GENOMIC DNA]</scope>
    <source>
        <strain evidence="3 4">FACHB-351</strain>
    </source>
</reference>
<dbReference type="EMBL" id="JAIHOM010000028">
    <property type="protein sequence ID" value="MCW6036105.1"/>
    <property type="molecule type" value="Genomic_DNA"/>
</dbReference>
<dbReference type="Gene3D" id="3.40.50.12370">
    <property type="match status" value="1"/>
</dbReference>
<dbReference type="PANTHER" id="PTHR43010">
    <property type="entry name" value="UNIVERSAL STRESS PROTEIN SLR1230"/>
    <property type="match status" value="1"/>
</dbReference>